<dbReference type="GO" id="GO:0008757">
    <property type="term" value="F:S-adenosylmethionine-dependent methyltransferase activity"/>
    <property type="evidence" value="ECO:0007669"/>
    <property type="project" value="TreeGrafter"/>
</dbReference>
<dbReference type="InterPro" id="IPR050362">
    <property type="entry name" value="Cation-dep_OMT"/>
</dbReference>
<dbReference type="PANTHER" id="PTHR10509">
    <property type="entry name" value="O-METHYLTRANSFERASE-RELATED"/>
    <property type="match status" value="1"/>
</dbReference>
<evidence type="ECO:0000256" key="1">
    <source>
        <dbReference type="ARBA" id="ARBA00022603"/>
    </source>
</evidence>
<dbReference type="PATRIC" id="fig|1255043.3.peg.3075"/>
<evidence type="ECO:0000313" key="4">
    <source>
        <dbReference type="EMBL" id="AGA34684.1"/>
    </source>
</evidence>
<reference evidence="4" key="1">
    <citation type="submission" date="2015-12" db="EMBL/GenBank/DDBJ databases">
        <authorList>
            <person name="Tikhonova T.V."/>
            <person name="Pavlov A.R."/>
            <person name="Beletsky A.V."/>
            <person name="Mardanov A.V."/>
            <person name="Sorokin D.Y."/>
            <person name="Ravin N.V."/>
            <person name="Popov V.O."/>
        </authorList>
    </citation>
    <scope>NUCLEOTIDE SEQUENCE</scope>
    <source>
        <strain evidence="4">DSM 14787</strain>
    </source>
</reference>
<sequence>MSNRSIGLNDNVYQYLLQVSLREHPVLAGLRESTALLPEARFQIAPEQGQFMAWLAGAIGARRILEIGTFTGYSALAMALALPADGELVTCDVSREWTDIARKFWERAGVAARIRLELRPALETLERLRAQGESGRFDLAFIDADKTAYEDYFELCLDLLRPGGSVLIDNTLWSGQVADPSVEDPDTEAIRGLNRKLHRDERIELSLVPIADGLTLARKR</sequence>
<dbReference type="AlphaFoldDB" id="L0DYL0"/>
<keyword evidence="3" id="KW-0949">S-adenosyl-L-methionine</keyword>
<keyword evidence="5" id="KW-1185">Reference proteome</keyword>
<dbReference type="GO" id="GO:0032259">
    <property type="term" value="P:methylation"/>
    <property type="evidence" value="ECO:0007669"/>
    <property type="project" value="UniProtKB-KW"/>
</dbReference>
<dbReference type="STRING" id="1255043.TVNIR_3047"/>
<proteinExistence type="predicted"/>
<dbReference type="InterPro" id="IPR029063">
    <property type="entry name" value="SAM-dependent_MTases_sf"/>
</dbReference>
<dbReference type="eggNOG" id="COG4122">
    <property type="taxonomic scope" value="Bacteria"/>
</dbReference>
<dbReference type="KEGG" id="tni:TVNIR_3047"/>
<dbReference type="Pfam" id="PF01596">
    <property type="entry name" value="Methyltransf_3"/>
    <property type="match status" value="1"/>
</dbReference>
<dbReference type="SUPFAM" id="SSF53335">
    <property type="entry name" value="S-adenosyl-L-methionine-dependent methyltransferases"/>
    <property type="match status" value="1"/>
</dbReference>
<dbReference type="Proteomes" id="UP000010809">
    <property type="component" value="Chromosome"/>
</dbReference>
<gene>
    <name evidence="4" type="primary">mdmC [H]</name>
    <name evidence="4" type="ordered locus">TVNIR_3047</name>
</gene>
<dbReference type="RefSeq" id="WP_015259792.1">
    <property type="nucleotide sequence ID" value="NC_019902.2"/>
</dbReference>
<dbReference type="EMBL" id="CP003989">
    <property type="protein sequence ID" value="AGA34684.1"/>
    <property type="molecule type" value="Genomic_DNA"/>
</dbReference>
<dbReference type="HOGENOM" id="CLU_067676_5_1_6"/>
<keyword evidence="2" id="KW-0808">Transferase</keyword>
<dbReference type="CDD" id="cd02440">
    <property type="entry name" value="AdoMet_MTases"/>
    <property type="match status" value="1"/>
</dbReference>
<dbReference type="PROSITE" id="PS51682">
    <property type="entry name" value="SAM_OMT_I"/>
    <property type="match status" value="1"/>
</dbReference>
<dbReference type="PANTHER" id="PTHR10509:SF14">
    <property type="entry name" value="CAFFEOYL-COA O-METHYLTRANSFERASE 3-RELATED"/>
    <property type="match status" value="1"/>
</dbReference>
<evidence type="ECO:0000313" key="5">
    <source>
        <dbReference type="Proteomes" id="UP000010809"/>
    </source>
</evidence>
<name>L0DYL0_THIND</name>
<organism evidence="4 5">
    <name type="scientific">Thioalkalivibrio nitratireducens (strain DSM 14787 / UNIQEM 213 / ALEN2)</name>
    <dbReference type="NCBI Taxonomy" id="1255043"/>
    <lineage>
        <taxon>Bacteria</taxon>
        <taxon>Pseudomonadati</taxon>
        <taxon>Pseudomonadota</taxon>
        <taxon>Gammaproteobacteria</taxon>
        <taxon>Chromatiales</taxon>
        <taxon>Ectothiorhodospiraceae</taxon>
        <taxon>Thioalkalivibrio</taxon>
    </lineage>
</organism>
<dbReference type="GO" id="GO:0008171">
    <property type="term" value="F:O-methyltransferase activity"/>
    <property type="evidence" value="ECO:0007669"/>
    <property type="project" value="InterPro"/>
</dbReference>
<protein>
    <submittedName>
        <fullName evidence="4">O-methyltransferase</fullName>
    </submittedName>
</protein>
<dbReference type="Gene3D" id="3.40.50.150">
    <property type="entry name" value="Vaccinia Virus protein VP39"/>
    <property type="match status" value="1"/>
</dbReference>
<accession>L0DYL0</accession>
<dbReference type="OrthoDB" id="9799672at2"/>
<keyword evidence="1" id="KW-0489">Methyltransferase</keyword>
<dbReference type="InterPro" id="IPR002935">
    <property type="entry name" value="SAM_O-MeTrfase"/>
</dbReference>
<evidence type="ECO:0000256" key="3">
    <source>
        <dbReference type="ARBA" id="ARBA00022691"/>
    </source>
</evidence>
<evidence type="ECO:0000256" key="2">
    <source>
        <dbReference type="ARBA" id="ARBA00022679"/>
    </source>
</evidence>